<evidence type="ECO:0000313" key="3">
    <source>
        <dbReference type="Proteomes" id="UP000027195"/>
    </source>
</evidence>
<gene>
    <name evidence="2" type="ORF">BOTBODRAFT_178863</name>
</gene>
<accession>A0A067M243</accession>
<evidence type="ECO:0000313" key="2">
    <source>
        <dbReference type="EMBL" id="KDQ09644.1"/>
    </source>
</evidence>
<dbReference type="EMBL" id="KL198076">
    <property type="protein sequence ID" value="KDQ09644.1"/>
    <property type="molecule type" value="Genomic_DNA"/>
</dbReference>
<dbReference type="Proteomes" id="UP000027195">
    <property type="component" value="Unassembled WGS sequence"/>
</dbReference>
<dbReference type="HOGENOM" id="CLU_780720_0_0_1"/>
<feature type="compositionally biased region" description="Basic and acidic residues" evidence="1">
    <location>
        <begin position="43"/>
        <end position="56"/>
    </location>
</feature>
<protein>
    <submittedName>
        <fullName evidence="2">Uncharacterized protein</fullName>
    </submittedName>
</protein>
<dbReference type="AlphaFoldDB" id="A0A067M243"/>
<keyword evidence="3" id="KW-1185">Reference proteome</keyword>
<dbReference type="OrthoDB" id="3257342at2759"/>
<feature type="region of interest" description="Disordered" evidence="1">
    <location>
        <begin position="202"/>
        <end position="284"/>
    </location>
</feature>
<organism evidence="2 3">
    <name type="scientific">Botryobasidium botryosum (strain FD-172 SS1)</name>
    <dbReference type="NCBI Taxonomy" id="930990"/>
    <lineage>
        <taxon>Eukaryota</taxon>
        <taxon>Fungi</taxon>
        <taxon>Dikarya</taxon>
        <taxon>Basidiomycota</taxon>
        <taxon>Agaricomycotina</taxon>
        <taxon>Agaricomycetes</taxon>
        <taxon>Cantharellales</taxon>
        <taxon>Botryobasidiaceae</taxon>
        <taxon>Botryobasidium</taxon>
    </lineage>
</organism>
<feature type="compositionally biased region" description="Low complexity" evidence="1">
    <location>
        <begin position="108"/>
        <end position="122"/>
    </location>
</feature>
<feature type="compositionally biased region" description="Basic residues" evidence="1">
    <location>
        <begin position="242"/>
        <end position="251"/>
    </location>
</feature>
<dbReference type="InParanoid" id="A0A067M243"/>
<feature type="region of interest" description="Disordered" evidence="1">
    <location>
        <begin position="43"/>
        <end position="128"/>
    </location>
</feature>
<name>A0A067M243_BOTB1</name>
<feature type="region of interest" description="Disordered" evidence="1">
    <location>
        <begin position="160"/>
        <end position="189"/>
    </location>
</feature>
<evidence type="ECO:0000256" key="1">
    <source>
        <dbReference type="SAM" id="MobiDB-lite"/>
    </source>
</evidence>
<feature type="compositionally biased region" description="Basic residues" evidence="1">
    <location>
        <begin position="88"/>
        <end position="98"/>
    </location>
</feature>
<proteinExistence type="predicted"/>
<feature type="compositionally biased region" description="Basic and acidic residues" evidence="1">
    <location>
        <begin position="202"/>
        <end position="225"/>
    </location>
</feature>
<feature type="compositionally biased region" description="Acidic residues" evidence="1">
    <location>
        <begin position="176"/>
        <end position="189"/>
    </location>
</feature>
<feature type="compositionally biased region" description="Basic and acidic residues" evidence="1">
    <location>
        <begin position="64"/>
        <end position="74"/>
    </location>
</feature>
<sequence>MRTRENRTATWKAREISEHLLPLTIIILFFYSYDVVDEDRNAKEAEELGRQKEAQKRQKQQPPKSEDAIAERRRQAPNSSFAVVRTTPAKKAHPRPKFKPQQPDEGTLLNHSQSQLSSQPQLAPTPTRAPSMLVARPRIQHTTPATARTQPIPAIRTQLARDTVSHHRKTAQIEGSAEENADQDNTDCDLDYDIDDIDHVDDINHNIDNRSPDLDRGNEDQDHSEGGGIVGPPHASSLPPIQHHRIRRRRSMSATLGSRSKDNKPAPKKHAQHGTVHSNPNRPKASDYANDIQAIIGLANAHYRCLVMTRLPFVKPNEERELSEEAWEAACWELGVDVNATDDQLKVVCTHQLSL</sequence>
<reference evidence="3" key="1">
    <citation type="journal article" date="2014" name="Proc. Natl. Acad. Sci. U.S.A.">
        <title>Extensive sampling of basidiomycete genomes demonstrates inadequacy of the white-rot/brown-rot paradigm for wood decay fungi.</title>
        <authorList>
            <person name="Riley R."/>
            <person name="Salamov A.A."/>
            <person name="Brown D.W."/>
            <person name="Nagy L.G."/>
            <person name="Floudas D."/>
            <person name="Held B.W."/>
            <person name="Levasseur A."/>
            <person name="Lombard V."/>
            <person name="Morin E."/>
            <person name="Otillar R."/>
            <person name="Lindquist E.A."/>
            <person name="Sun H."/>
            <person name="LaButti K.M."/>
            <person name="Schmutz J."/>
            <person name="Jabbour D."/>
            <person name="Luo H."/>
            <person name="Baker S.E."/>
            <person name="Pisabarro A.G."/>
            <person name="Walton J.D."/>
            <person name="Blanchette R.A."/>
            <person name="Henrissat B."/>
            <person name="Martin F."/>
            <person name="Cullen D."/>
            <person name="Hibbett D.S."/>
            <person name="Grigoriev I.V."/>
        </authorList>
    </citation>
    <scope>NUCLEOTIDE SEQUENCE [LARGE SCALE GENOMIC DNA]</scope>
    <source>
        <strain evidence="3">FD-172 SS1</strain>
    </source>
</reference>